<evidence type="ECO:0000256" key="2">
    <source>
        <dbReference type="ARBA" id="ARBA00005830"/>
    </source>
</evidence>
<dbReference type="GO" id="GO:0046872">
    <property type="term" value="F:metal ion binding"/>
    <property type="evidence" value="ECO:0007669"/>
    <property type="project" value="UniProtKB-KW"/>
</dbReference>
<evidence type="ECO:0000256" key="1">
    <source>
        <dbReference type="ARBA" id="ARBA00001962"/>
    </source>
</evidence>
<feature type="region of interest" description="Disordered" evidence="8">
    <location>
        <begin position="30"/>
        <end position="64"/>
    </location>
</feature>
<dbReference type="Gene3D" id="2.60.120.620">
    <property type="entry name" value="q2cbj1_9rhob like domain"/>
    <property type="match status" value="1"/>
</dbReference>
<dbReference type="RefSeq" id="XP_040656674.1">
    <property type="nucleotide sequence ID" value="XM_040801641.1"/>
</dbReference>
<evidence type="ECO:0000313" key="10">
    <source>
        <dbReference type="Proteomes" id="UP000076580"/>
    </source>
</evidence>
<dbReference type="PANTHER" id="PTHR20883:SF45">
    <property type="entry name" value="PHYTANOYL-COA DIOXYGENASE FAMILY PROTEIN"/>
    <property type="match status" value="1"/>
</dbReference>
<evidence type="ECO:0000256" key="8">
    <source>
        <dbReference type="SAM" id="MobiDB-lite"/>
    </source>
</evidence>
<name>A0A151GJY4_DRECN</name>
<evidence type="ECO:0000256" key="5">
    <source>
        <dbReference type="ARBA" id="ARBA00022964"/>
    </source>
</evidence>
<keyword evidence="4" id="KW-0479">Metal-binding</keyword>
<dbReference type="AlphaFoldDB" id="A0A151GJY4"/>
<evidence type="ECO:0000256" key="4">
    <source>
        <dbReference type="ARBA" id="ARBA00022723"/>
    </source>
</evidence>
<dbReference type="STRING" id="98403.A0A151GJY4"/>
<feature type="compositionally biased region" description="Basic and acidic residues" evidence="8">
    <location>
        <begin position="45"/>
        <end position="59"/>
    </location>
</feature>
<proteinExistence type="inferred from homology"/>
<dbReference type="Pfam" id="PF05721">
    <property type="entry name" value="PhyH"/>
    <property type="match status" value="1"/>
</dbReference>
<dbReference type="GeneID" id="63716973"/>
<organism evidence="9 10">
    <name type="scientific">Drechmeria coniospora</name>
    <name type="common">Nematophagous fungus</name>
    <name type="synonym">Meria coniospora</name>
    <dbReference type="NCBI Taxonomy" id="98403"/>
    <lineage>
        <taxon>Eukaryota</taxon>
        <taxon>Fungi</taxon>
        <taxon>Dikarya</taxon>
        <taxon>Ascomycota</taxon>
        <taxon>Pezizomycotina</taxon>
        <taxon>Sordariomycetes</taxon>
        <taxon>Hypocreomycetidae</taxon>
        <taxon>Hypocreales</taxon>
        <taxon>Ophiocordycipitaceae</taxon>
        <taxon>Drechmeria</taxon>
    </lineage>
</organism>
<dbReference type="InParanoid" id="A0A151GJY4"/>
<dbReference type="EMBL" id="LAYC01000002">
    <property type="protein sequence ID" value="KYK57322.1"/>
    <property type="molecule type" value="Genomic_DNA"/>
</dbReference>
<accession>A0A151GJY4</accession>
<keyword evidence="5 9" id="KW-0223">Dioxygenase</keyword>
<dbReference type="GO" id="GO:0051213">
    <property type="term" value="F:dioxygenase activity"/>
    <property type="evidence" value="ECO:0007669"/>
    <property type="project" value="UniProtKB-KW"/>
</dbReference>
<comment type="similarity">
    <text evidence="2">Belongs to the PhyH family.</text>
</comment>
<comment type="caution">
    <text evidence="9">The sequence shown here is derived from an EMBL/GenBank/DDBJ whole genome shotgun (WGS) entry which is preliminary data.</text>
</comment>
<keyword evidence="10" id="KW-1185">Reference proteome</keyword>
<dbReference type="PANTHER" id="PTHR20883">
    <property type="entry name" value="PHYTANOYL-COA DIOXYGENASE DOMAIN CONTAINING 1"/>
    <property type="match status" value="1"/>
</dbReference>
<dbReference type="SUPFAM" id="SSF51197">
    <property type="entry name" value="Clavaminate synthase-like"/>
    <property type="match status" value="1"/>
</dbReference>
<reference evidence="9 10" key="1">
    <citation type="journal article" date="2016" name="Sci. Rep.">
        <title>Insights into Adaptations to a Near-Obligate Nematode Endoparasitic Lifestyle from the Finished Genome of Drechmeria coniospora.</title>
        <authorList>
            <person name="Zhang L."/>
            <person name="Zhou Z."/>
            <person name="Guo Q."/>
            <person name="Fokkens L."/>
            <person name="Miskei M."/>
            <person name="Pocsi I."/>
            <person name="Zhang W."/>
            <person name="Chen M."/>
            <person name="Wang L."/>
            <person name="Sun Y."/>
            <person name="Donzelli B.G."/>
            <person name="Gibson D.M."/>
            <person name="Nelson D.R."/>
            <person name="Luo J.G."/>
            <person name="Rep M."/>
            <person name="Liu H."/>
            <person name="Yang S."/>
            <person name="Wang J."/>
            <person name="Krasnoff S.B."/>
            <person name="Xu Y."/>
            <person name="Molnar I."/>
            <person name="Lin M."/>
        </authorList>
    </citation>
    <scope>NUCLEOTIDE SEQUENCE [LARGE SCALE GENOMIC DNA]</scope>
    <source>
        <strain evidence="9 10">ARSEF 6962</strain>
    </source>
</reference>
<evidence type="ECO:0000256" key="3">
    <source>
        <dbReference type="ARBA" id="ARBA00011738"/>
    </source>
</evidence>
<sequence length="440" mass="47485">MTVRVAWCVRGVVRIPRGVEEGASFLVMPPPGAGTGHGPLRAVGGRHDRSRDASGERRGATTMRPRRCQTGVVSGLRRGRAYIYSPRQPCACDGGAPRTDGACGRIETRHGQAHAEMACAEHTNASFPTEAGTRLATVDALAPTTDHALLASLLERDGAVIVRNFASVNLCARIRADLGPHFDSDRADKSGFFPATTKRAHGVLRHSDAVAELVVRPLFIDVANEMLTSRYTYWEGQRQLSVAGKPQIASIVGFRVEPGGTQQPLHRDDADYHARNCDFPVMLGCVTALTKTTRSNGATVVIPGSHRWGPQRCPRDDEAIPAELDVGDATIFVGNVYHAGGANSTRFVSLALVRGLAVADRPGRDEARETIGVFLCKGTLRQEENSYLVVPPEMAKARGFSPQLLRLLGYGVCPPALGLYEYQDPMKVLFGVDDGETVQR</sequence>
<keyword evidence="7" id="KW-0408">Iron</keyword>
<dbReference type="Proteomes" id="UP000076580">
    <property type="component" value="Chromosome 02"/>
</dbReference>
<dbReference type="InterPro" id="IPR008775">
    <property type="entry name" value="Phytyl_CoA_dOase-like"/>
</dbReference>
<comment type="subunit">
    <text evidence="3">Homodimer.</text>
</comment>
<dbReference type="FunCoup" id="A0A151GJY4">
    <property type="interactions" value="12"/>
</dbReference>
<evidence type="ECO:0000256" key="6">
    <source>
        <dbReference type="ARBA" id="ARBA00023002"/>
    </source>
</evidence>
<evidence type="ECO:0000313" key="9">
    <source>
        <dbReference type="EMBL" id="KYK57322.1"/>
    </source>
</evidence>
<keyword evidence="6" id="KW-0560">Oxidoreductase</keyword>
<protein>
    <submittedName>
        <fullName evidence="9">Phytanoyl-CoA dioxygenase family protein</fullName>
    </submittedName>
</protein>
<comment type="cofactor">
    <cofactor evidence="1">
        <name>Fe cation</name>
        <dbReference type="ChEBI" id="CHEBI:24875"/>
    </cofactor>
</comment>
<evidence type="ECO:0000256" key="7">
    <source>
        <dbReference type="ARBA" id="ARBA00023004"/>
    </source>
</evidence>
<gene>
    <name evidence="9" type="ORF">DCS_04330</name>
</gene>